<evidence type="ECO:0000313" key="3">
    <source>
        <dbReference type="EMBL" id="CAD6492531.1"/>
    </source>
</evidence>
<sequence length="53" mass="6391">MGWMKRNVFFTMFVRMKENNKLIPYMPHNSFGVEQQGLKCDRRVKKIKGGERK</sequence>
<dbReference type="EMBL" id="CAJHIS010000005">
    <property type="protein sequence ID" value="CAD6492531.1"/>
    <property type="molecule type" value="Genomic_DNA"/>
</dbReference>
<dbReference type="Proteomes" id="UP000606624">
    <property type="component" value="Unassembled WGS sequence"/>
</dbReference>
<dbReference type="EMBL" id="CAJHIN010000002">
    <property type="protein sequence ID" value="CAD6490217.1"/>
    <property type="molecule type" value="Genomic_DNA"/>
</dbReference>
<dbReference type="Proteomes" id="UP000634805">
    <property type="component" value="Unassembled WGS sequence"/>
</dbReference>
<proteinExistence type="predicted"/>
<reference evidence="3" key="1">
    <citation type="submission" date="2020-10" db="EMBL/GenBank/DDBJ databases">
        <authorList>
            <person name="Hahn C.J."/>
            <person name="Laso-Perez R."/>
            <person name="Vulcano F."/>
            <person name="Vaziourakis K.-M."/>
            <person name="Stokke R."/>
            <person name="Steen I.H."/>
            <person name="Teske A."/>
            <person name="Boetius A."/>
            <person name="Liebeke M."/>
            <person name="Amann R."/>
            <person name="Knittel K."/>
        </authorList>
    </citation>
    <scope>NUCLEOTIDE SEQUENCE</scope>
    <source>
        <strain evidence="3">Gfbio:e3339647-f889-4370-9287-4fb5cb688e4c:AG392D22_GoMArc1</strain>
        <strain evidence="1">Gfbio:e3339647-f889-4370-9287-4fb5cb688e4c:AG392E03_GoMArc1</strain>
        <strain evidence="2">Gfbio:e3339647-f889-4370-9287-4fb5cb688e4c:AG394J04_GoMArc1</strain>
    </source>
</reference>
<evidence type="ECO:0000313" key="4">
    <source>
        <dbReference type="Proteomes" id="UP000634805"/>
    </source>
</evidence>
<evidence type="ECO:0000313" key="1">
    <source>
        <dbReference type="EMBL" id="CAD6490217.1"/>
    </source>
</evidence>
<evidence type="ECO:0000313" key="2">
    <source>
        <dbReference type="EMBL" id="CAD6490737.1"/>
    </source>
</evidence>
<accession>A0A811T882</accession>
<dbReference type="Proteomes" id="UP000603056">
    <property type="component" value="Unassembled WGS sequence"/>
</dbReference>
<organism evidence="3 4">
    <name type="scientific">Candidatus Argoarchaeum ethanivorans</name>
    <dbReference type="NCBI Taxonomy" id="2608793"/>
    <lineage>
        <taxon>Archaea</taxon>
        <taxon>Methanobacteriati</taxon>
        <taxon>Methanobacteriota</taxon>
        <taxon>Stenosarchaea group</taxon>
        <taxon>Methanomicrobia</taxon>
        <taxon>Methanosarcinales</taxon>
        <taxon>Methanosarcinales incertae sedis</taxon>
        <taxon>GOM Arc I cluster</taxon>
        <taxon>Candidatus Argoarchaeum</taxon>
    </lineage>
</organism>
<protein>
    <submittedName>
        <fullName evidence="3">Uncharacterized protein</fullName>
    </submittedName>
</protein>
<comment type="caution">
    <text evidence="3">The sequence shown here is derived from an EMBL/GenBank/DDBJ whole genome shotgun (WGS) entry which is preliminary data.</text>
</comment>
<dbReference type="EMBL" id="CAJHIP010000001">
    <property type="protein sequence ID" value="CAD6490737.1"/>
    <property type="molecule type" value="Genomic_DNA"/>
</dbReference>
<name>A0A811T882_9EURY</name>
<gene>
    <name evidence="3" type="ORF">EMLJLAPB_00312</name>
    <name evidence="2" type="ORF">FFODKBPE_00010</name>
    <name evidence="1" type="ORF">KFBDDELM_00095</name>
</gene>
<dbReference type="AlphaFoldDB" id="A0A811T882"/>